<proteinExistence type="predicted"/>
<evidence type="ECO:0000313" key="1">
    <source>
        <dbReference type="EMBL" id="KAK8094059.1"/>
    </source>
</evidence>
<sequence>MYEQGSLDRLGWEALCGQIVKEVWLMPLHVPELPPLIPPGTSVWCIALQLLGERMIVLYPEPSENETEPMALVMCRVYITPEELQRRDTELRLTMRGSGYQFGNSLFGNIRVGDLLQALVRSGIGYYRLKQRHGTRFWLCLVWFQWFNFMENGRDGLPEIIEHMHDTPIV</sequence>
<gene>
    <name evidence="1" type="ORF">PG997_000744</name>
</gene>
<evidence type="ECO:0000313" key="2">
    <source>
        <dbReference type="Proteomes" id="UP001433268"/>
    </source>
</evidence>
<organism evidence="1 2">
    <name type="scientific">Apiospora hydei</name>
    <dbReference type="NCBI Taxonomy" id="1337664"/>
    <lineage>
        <taxon>Eukaryota</taxon>
        <taxon>Fungi</taxon>
        <taxon>Dikarya</taxon>
        <taxon>Ascomycota</taxon>
        <taxon>Pezizomycotina</taxon>
        <taxon>Sordariomycetes</taxon>
        <taxon>Xylariomycetidae</taxon>
        <taxon>Amphisphaeriales</taxon>
        <taxon>Apiosporaceae</taxon>
        <taxon>Apiospora</taxon>
    </lineage>
</organism>
<protein>
    <submittedName>
        <fullName evidence="1">Uncharacterized protein</fullName>
    </submittedName>
</protein>
<comment type="caution">
    <text evidence="1">The sequence shown here is derived from an EMBL/GenBank/DDBJ whole genome shotgun (WGS) entry which is preliminary data.</text>
</comment>
<dbReference type="EMBL" id="JAQQWN010000002">
    <property type="protein sequence ID" value="KAK8094059.1"/>
    <property type="molecule type" value="Genomic_DNA"/>
</dbReference>
<accession>A0ABR1XBL9</accession>
<reference evidence="1 2" key="1">
    <citation type="submission" date="2023-01" db="EMBL/GenBank/DDBJ databases">
        <title>Analysis of 21 Apiospora genomes using comparative genomics revels a genus with tremendous synthesis potential of carbohydrate active enzymes and secondary metabolites.</title>
        <authorList>
            <person name="Sorensen T."/>
        </authorList>
    </citation>
    <scope>NUCLEOTIDE SEQUENCE [LARGE SCALE GENOMIC DNA]</scope>
    <source>
        <strain evidence="1 2">CBS 114990</strain>
    </source>
</reference>
<dbReference type="GeneID" id="92038119"/>
<dbReference type="RefSeq" id="XP_066674832.1">
    <property type="nucleotide sequence ID" value="XM_066805059.1"/>
</dbReference>
<name>A0ABR1XBL9_9PEZI</name>
<dbReference type="Proteomes" id="UP001433268">
    <property type="component" value="Unassembled WGS sequence"/>
</dbReference>
<keyword evidence="2" id="KW-1185">Reference proteome</keyword>